<reference evidence="1" key="2">
    <citation type="submission" date="2019-07" db="EMBL/GenBank/DDBJ databases">
        <title>Biological characteristics of mucoid Acinetobacter baumannii from a general hospital in China.</title>
        <authorList>
            <person name="Hua X."/>
            <person name="Yu Y."/>
        </authorList>
    </citation>
    <scope>NUCLEOTIDE SEQUENCE [LARGE SCALE GENOMIC DNA]</scope>
    <source>
        <strain evidence="1">N41</strain>
    </source>
</reference>
<evidence type="ECO:0000313" key="2">
    <source>
        <dbReference type="EMBL" id="PRN37308.1"/>
    </source>
</evidence>
<dbReference type="EMBL" id="VMBB01000042">
    <property type="protein sequence ID" value="MDR8262529.1"/>
    <property type="molecule type" value="Genomic_DNA"/>
</dbReference>
<reference evidence="2 3" key="1">
    <citation type="submission" date="2017-04" db="EMBL/GenBank/DDBJ databases">
        <title>Comparison of Acinetobacter baumannii whole genome sequences from two major hospitals in Kuwait.</title>
        <authorList>
            <person name="Nasser K."/>
            <person name="Habibi N."/>
            <person name="Khan M.W."/>
            <person name="Purohit P."/>
            <person name="Al-Obaid I."/>
            <person name="Dhar R."/>
            <person name="Al-Fouzan W."/>
            <person name="Mustafa A.S."/>
        </authorList>
    </citation>
    <scope>NUCLEOTIDE SEQUENCE [LARGE SCALE GENOMIC DNA]</scope>
    <source>
        <strain evidence="2 3">KUFAR57</strain>
    </source>
</reference>
<accession>A0A219CH55</accession>
<dbReference type="AlphaFoldDB" id="A0A219CH55"/>
<evidence type="ECO:0000313" key="1">
    <source>
        <dbReference type="EMBL" id="MDR8262529.1"/>
    </source>
</evidence>
<protein>
    <submittedName>
        <fullName evidence="2">Uncharacterized protein</fullName>
    </submittedName>
</protein>
<evidence type="ECO:0000313" key="3">
    <source>
        <dbReference type="Proteomes" id="UP000237823"/>
    </source>
</evidence>
<sequence>MTSKLVHVKDADKGSDIYFDPQGLEGAVFNWNGQKDYSQYIYNAMLYMRSGSLICCVVNDDGKKKILEHVQEAP</sequence>
<dbReference type="RefSeq" id="WP_000202128.1">
    <property type="nucleotide sequence ID" value="NZ_AP024415.1"/>
</dbReference>
<gene>
    <name evidence="2" type="ORF">B9W25_01040</name>
    <name evidence="1" type="ORF">FPK87_18975</name>
</gene>
<dbReference type="Proteomes" id="UP000237823">
    <property type="component" value="Unassembled WGS sequence"/>
</dbReference>
<dbReference type="EMBL" id="NEPB01000002">
    <property type="protein sequence ID" value="PRN37308.1"/>
    <property type="molecule type" value="Genomic_DNA"/>
</dbReference>
<name>A0A219CH55_ACIBA</name>
<proteinExistence type="predicted"/>
<organism evidence="2 3">
    <name type="scientific">Acinetobacter baumannii</name>
    <dbReference type="NCBI Taxonomy" id="470"/>
    <lineage>
        <taxon>Bacteria</taxon>
        <taxon>Pseudomonadati</taxon>
        <taxon>Pseudomonadota</taxon>
        <taxon>Gammaproteobacteria</taxon>
        <taxon>Moraxellales</taxon>
        <taxon>Moraxellaceae</taxon>
        <taxon>Acinetobacter</taxon>
        <taxon>Acinetobacter calcoaceticus/baumannii complex</taxon>
    </lineage>
</organism>
<comment type="caution">
    <text evidence="2">The sequence shown here is derived from an EMBL/GenBank/DDBJ whole genome shotgun (WGS) entry which is preliminary data.</text>
</comment>